<evidence type="ECO:0000259" key="4">
    <source>
        <dbReference type="PROSITE" id="PS50102"/>
    </source>
</evidence>
<evidence type="ECO:0000256" key="3">
    <source>
        <dbReference type="PROSITE-ProRule" id="PRU00176"/>
    </source>
</evidence>
<gene>
    <name evidence="5" type="ORF">EGW08_007628</name>
</gene>
<sequence length="96" mass="10892">MTMSRIQLAVKNIGWACMKSDLRSYFRKFGTVLDVRIPMNYDTGFNKNIAFVTMKDGFSSDLLQGYHVIDGQEVTIKIQEEKKAPMTEIHPPSSSS</sequence>
<organism evidence="5 6">
    <name type="scientific">Elysia chlorotica</name>
    <name type="common">Eastern emerald elysia</name>
    <name type="synonym">Sea slug</name>
    <dbReference type="NCBI Taxonomy" id="188477"/>
    <lineage>
        <taxon>Eukaryota</taxon>
        <taxon>Metazoa</taxon>
        <taxon>Spiralia</taxon>
        <taxon>Lophotrochozoa</taxon>
        <taxon>Mollusca</taxon>
        <taxon>Gastropoda</taxon>
        <taxon>Heterobranchia</taxon>
        <taxon>Euthyneura</taxon>
        <taxon>Panpulmonata</taxon>
        <taxon>Sacoglossa</taxon>
        <taxon>Placobranchoidea</taxon>
        <taxon>Plakobranchidae</taxon>
        <taxon>Elysia</taxon>
    </lineage>
</organism>
<dbReference type="Gene3D" id="3.30.70.330">
    <property type="match status" value="1"/>
</dbReference>
<dbReference type="PANTHER" id="PTHR48033">
    <property type="entry name" value="RNA-BINDING (RRM/RBD/RNP MOTIFS) FAMILY PROTEIN"/>
    <property type="match status" value="1"/>
</dbReference>
<dbReference type="GO" id="GO:0000785">
    <property type="term" value="C:chromatin"/>
    <property type="evidence" value="ECO:0007669"/>
    <property type="project" value="TreeGrafter"/>
</dbReference>
<dbReference type="PANTHER" id="PTHR48033:SF10">
    <property type="entry name" value="RNA-BINDING PROTEIN SQUID"/>
    <property type="match status" value="1"/>
</dbReference>
<reference evidence="5 6" key="1">
    <citation type="submission" date="2019-01" db="EMBL/GenBank/DDBJ databases">
        <title>A draft genome assembly of the solar-powered sea slug Elysia chlorotica.</title>
        <authorList>
            <person name="Cai H."/>
            <person name="Li Q."/>
            <person name="Fang X."/>
            <person name="Li J."/>
            <person name="Curtis N.E."/>
            <person name="Altenburger A."/>
            <person name="Shibata T."/>
            <person name="Feng M."/>
            <person name="Maeda T."/>
            <person name="Schwartz J.A."/>
            <person name="Shigenobu S."/>
            <person name="Lundholm N."/>
            <person name="Nishiyama T."/>
            <person name="Yang H."/>
            <person name="Hasebe M."/>
            <person name="Li S."/>
            <person name="Pierce S.K."/>
            <person name="Wang J."/>
        </authorList>
    </citation>
    <scope>NUCLEOTIDE SEQUENCE [LARGE SCALE GENOMIC DNA]</scope>
    <source>
        <strain evidence="5">EC2010</strain>
        <tissue evidence="5">Whole organism of an adult</tissue>
    </source>
</reference>
<comment type="caution">
    <text evidence="5">The sequence shown here is derived from an EMBL/GenBank/DDBJ whole genome shotgun (WGS) entry which is preliminary data.</text>
</comment>
<protein>
    <recommendedName>
        <fullName evidence="4">RRM domain-containing protein</fullName>
    </recommendedName>
</protein>
<dbReference type="InterPro" id="IPR035979">
    <property type="entry name" value="RBD_domain_sf"/>
</dbReference>
<dbReference type="OrthoDB" id="6099103at2759"/>
<evidence type="ECO:0000256" key="2">
    <source>
        <dbReference type="ARBA" id="ARBA00023242"/>
    </source>
</evidence>
<dbReference type="AlphaFoldDB" id="A0A433TST7"/>
<feature type="domain" description="RRM" evidence="4">
    <location>
        <begin position="6"/>
        <end position="81"/>
    </location>
</feature>
<dbReference type="InterPro" id="IPR000504">
    <property type="entry name" value="RRM_dom"/>
</dbReference>
<dbReference type="SMART" id="SM00360">
    <property type="entry name" value="RRM"/>
    <property type="match status" value="1"/>
</dbReference>
<keyword evidence="6" id="KW-1185">Reference proteome</keyword>
<dbReference type="InterPro" id="IPR012677">
    <property type="entry name" value="Nucleotide-bd_a/b_plait_sf"/>
</dbReference>
<dbReference type="GO" id="GO:0010468">
    <property type="term" value="P:regulation of gene expression"/>
    <property type="evidence" value="ECO:0007669"/>
    <property type="project" value="TreeGrafter"/>
</dbReference>
<evidence type="ECO:0000256" key="1">
    <source>
        <dbReference type="ARBA" id="ARBA00004123"/>
    </source>
</evidence>
<keyword evidence="3" id="KW-0694">RNA-binding</keyword>
<dbReference type="GO" id="GO:0003723">
    <property type="term" value="F:RNA binding"/>
    <property type="evidence" value="ECO:0007669"/>
    <property type="project" value="UniProtKB-UniRule"/>
</dbReference>
<accession>A0A433TST7</accession>
<dbReference type="STRING" id="188477.A0A433TST7"/>
<dbReference type="Proteomes" id="UP000271974">
    <property type="component" value="Unassembled WGS sequence"/>
</dbReference>
<dbReference type="SUPFAM" id="SSF54928">
    <property type="entry name" value="RNA-binding domain, RBD"/>
    <property type="match status" value="1"/>
</dbReference>
<comment type="subcellular location">
    <subcellularLocation>
        <location evidence="1">Nucleus</location>
    </subcellularLocation>
</comment>
<keyword evidence="2" id="KW-0539">Nucleus</keyword>
<proteinExistence type="predicted"/>
<evidence type="ECO:0000313" key="5">
    <source>
        <dbReference type="EMBL" id="RUS84601.1"/>
    </source>
</evidence>
<dbReference type="PROSITE" id="PS50102">
    <property type="entry name" value="RRM"/>
    <property type="match status" value="1"/>
</dbReference>
<dbReference type="GO" id="GO:0005654">
    <property type="term" value="C:nucleoplasm"/>
    <property type="evidence" value="ECO:0007669"/>
    <property type="project" value="TreeGrafter"/>
</dbReference>
<name>A0A433TST7_ELYCH</name>
<evidence type="ECO:0000313" key="6">
    <source>
        <dbReference type="Proteomes" id="UP000271974"/>
    </source>
</evidence>
<dbReference type="EMBL" id="RQTK01000200">
    <property type="protein sequence ID" value="RUS84601.1"/>
    <property type="molecule type" value="Genomic_DNA"/>
</dbReference>
<dbReference type="Pfam" id="PF00076">
    <property type="entry name" value="RRM_1"/>
    <property type="match status" value="1"/>
</dbReference>